<reference evidence="2 3" key="2">
    <citation type="journal article" date="1986" name="Med. Microbiol. Immunol.">
        <title>Insect iridescent virus type 6 induced toxic degenerative hepatitis in mice.</title>
        <authorList>
            <person name="Lorbacher de Ruiz H."/>
            <person name="Gelderblom H."/>
            <person name="Hofmann W."/>
            <person name="Darai G."/>
        </authorList>
    </citation>
    <scope>NUCLEOTIDE SEQUENCE [LARGE SCALE GENOMIC DNA]</scope>
</reference>
<sequence>MRLLNKINSSILSFFSCNSSSFSLSNFCIFSSTSLILLCKVFLSIVLYSLTK</sequence>
<organismHost>
    <name type="scientific">Spodoptera frugiperda</name>
    <name type="common">Fall armyworm</name>
    <dbReference type="NCBI Taxonomy" id="7108"/>
</organismHost>
<dbReference type="KEGG" id="vg:1733271"/>
<reference evidence="2 3" key="11">
    <citation type="journal article" date="1994" name="Virus Genes">
        <title>Chilo iridescent virus encodes a putative helicase belonging to a distinct family within the "DEAD/H" superfamily: implications for the evolution of large DNA viruses.</title>
        <authorList>
            <person name="Sonntag K.C."/>
            <person name="Schnitzler P."/>
            <person name="Koonin E.V."/>
            <person name="Darai G."/>
        </authorList>
    </citation>
    <scope>NUCLEOTIDE SEQUENCE [LARGE SCALE GENOMIC DNA]</scope>
</reference>
<reference evidence="2 3" key="5">
    <citation type="journal article" date="1992" name="Virus Genes">
        <title>Identification and mapping of origins of DNA replication within the DNA sequences of the genome of insect iridescent virus type 6.</title>
        <authorList>
            <person name="Handermann M."/>
            <person name="Schnitzler P."/>
            <person name="Rosen-Wolff A."/>
            <person name="Raab K."/>
            <person name="Sonntag K.C."/>
            <person name="Darai G."/>
        </authorList>
    </citation>
    <scope>NUCLEOTIDE SEQUENCE [LARGE SCALE GENOMIC DNA]</scope>
</reference>
<organismHost>
    <name type="scientific">Gryllus bimaculatus</name>
    <name type="common">Two-spotted cricket</name>
    <dbReference type="NCBI Taxonomy" id="6999"/>
</organismHost>
<reference evidence="2 3" key="7">
    <citation type="journal article" date="1993" name="J. Gen. Virol.">
        <title>Identification of the gene encoding the major capsid protein of insect iridescent virus type 6 by polymerase chain reaction.</title>
        <authorList>
            <person name="Stohwasser R."/>
            <person name="Raab K."/>
            <person name="Schnitzler P."/>
            <person name="Janssen W."/>
            <person name="Darai G."/>
        </authorList>
    </citation>
    <scope>NUCLEOTIDE SEQUENCE [LARGE SCALE GENOMIC DNA]</scope>
</reference>
<reference evidence="2 3" key="15">
    <citation type="journal article" date="2001" name="Virology">
        <title>Analysis of the first complete DNA sequence of an invertebrate iridovirus: coding strategy of the genome of Chilo iridescent virus.</title>
        <authorList>
            <person name="Jakob N.J."/>
            <person name="Muller K."/>
            <person name="Bahr U."/>
            <person name="Darai G."/>
        </authorList>
    </citation>
    <scope>NUCLEOTIDE SEQUENCE [LARGE SCALE GENOMIC DNA]</scope>
</reference>
<reference evidence="2 3" key="6">
    <citation type="journal article" date="1992" name="Virus Genes">
        <title>Characterization of the third origin of DNA replication of the genome of insect iridescent virus type 6.</title>
        <authorList>
            <person name="Sonntag K.C."/>
            <person name="Darai G."/>
        </authorList>
    </citation>
    <scope>NUCLEOTIDE SEQUENCE [LARGE SCALE GENOMIC DNA]</scope>
</reference>
<keyword evidence="1" id="KW-0812">Transmembrane</keyword>
<keyword evidence="1" id="KW-1133">Transmembrane helix</keyword>
<name>Q91G87_IIV6</name>
<reference evidence="2 3" key="10">
    <citation type="journal article" date="1994" name="Nucleic Acids Res.">
        <title>Identification of genes encoding zinc finger proteins, non-histone chromosomal HMG protein homologue, and a putative GTP phosphohydrolase in the genome of Chilo iridescent virus.</title>
        <authorList>
            <person name="Schnitzler P."/>
            <person name="Hug M."/>
            <person name="Handermann M."/>
            <person name="Janssen W."/>
            <person name="Koonin E.V."/>
            <person name="Delius H."/>
            <person name="Darai C."/>
        </authorList>
    </citation>
    <scope>NUCLEOTIDE SEQUENCE [LARGE SCALE GENOMIC DNA]</scope>
</reference>
<keyword evidence="3" id="KW-1185">Reference proteome</keyword>
<reference evidence="2 3" key="13">
    <citation type="journal article" date="1998" name="Virus Genes">
        <title>Identification of a thymidylate synthase gene within the genome of Chilo iridescent virus.</title>
        <authorList>
            <person name="Muller K."/>
            <person name="Tidona C.A."/>
            <person name="Bahr U."/>
            <person name="Darai G."/>
        </authorList>
    </citation>
    <scope>NUCLEOTIDE SEQUENCE [LARGE SCALE GENOMIC DNA]</scope>
</reference>
<proteinExistence type="predicted"/>
<reference evidence="2 3" key="9">
    <citation type="journal article" date="1994" name="J. Gen. Virol.">
        <title>Insect iridescent virus type 6 encodes a polypeptide related to the largest subunit of eukaryotic RNA polymerase II.</title>
        <authorList>
            <person name="Schnitzler P."/>
            <person name="Sonntag K.C."/>
            <person name="Muller M."/>
            <person name="Janssen W."/>
            <person name="Bugert J.J."/>
            <person name="Koonin E.V."/>
            <person name="Darai G."/>
        </authorList>
    </citation>
    <scope>NUCLEOTIDE SEQUENCE [LARGE SCALE GENOMIC DNA]</scope>
</reference>
<evidence type="ECO:0000256" key="1">
    <source>
        <dbReference type="SAM" id="Phobius"/>
    </source>
</evidence>
<organismHost>
    <name type="scientific">Chilo suppressalis</name>
    <name type="common">Asiatic rice borer moth</name>
    <dbReference type="NCBI Taxonomy" id="168631"/>
</organismHost>
<reference evidence="2 3" key="14">
    <citation type="journal article" date="1999" name="Virus Genes">
        <title>Identification of a gene cluster within the genome of Chilo iridescent virus encoding enzymes involved in viral DNA replication and processing.</title>
        <authorList>
            <person name="Muller K."/>
            <person name="Tidona C.A."/>
            <person name="Darai G."/>
        </authorList>
    </citation>
    <scope>NUCLEOTIDE SEQUENCE [LARGE SCALE GENOMIC DNA]</scope>
</reference>
<dbReference type="GeneID" id="1733271"/>
<evidence type="ECO:0000313" key="3">
    <source>
        <dbReference type="Proteomes" id="UP000001359"/>
    </source>
</evidence>
<dbReference type="Proteomes" id="UP000001359">
    <property type="component" value="Segment"/>
</dbReference>
<accession>Q91G87</accession>
<evidence type="ECO:0000313" key="2">
    <source>
        <dbReference type="EMBL" id="AAK81944.1"/>
    </source>
</evidence>
<reference evidence="2 3" key="12">
    <citation type="journal article" date="1997" name="Virus Genes">
        <title>The DNA sequence of Chilo iridescent virus between the genome coordinates 0.101 and 0.391; similarities in coding strategy between insect and vertebrate iridoviruses.</title>
        <authorList>
            <person name="Bahr U."/>
            <person name="Tidona C.A."/>
            <person name="Darai G."/>
        </authorList>
    </citation>
    <scope>NUCLEOTIDE SEQUENCE [LARGE SCALE GENOMIC DNA]</scope>
</reference>
<organismHost>
    <name type="scientific">Acheta domesticus</name>
    <name type="common">House cricket</name>
    <dbReference type="NCBI Taxonomy" id="6997"/>
</organismHost>
<dbReference type="RefSeq" id="NP_149470.1">
    <property type="nucleotide sequence ID" value="NC_003038.1"/>
</dbReference>
<dbReference type="PROSITE" id="PS51257">
    <property type="entry name" value="PROKAR_LIPOPROTEIN"/>
    <property type="match status" value="1"/>
</dbReference>
<feature type="transmembrane region" description="Helical" evidence="1">
    <location>
        <begin position="29"/>
        <end position="50"/>
    </location>
</feature>
<organismHost>
    <name type="scientific">Gryllus campestris</name>
    <dbReference type="NCBI Taxonomy" id="58607"/>
</organismHost>
<dbReference type="EMBL" id="AF303741">
    <property type="protein sequence ID" value="AAK81944.1"/>
    <property type="molecule type" value="Genomic_DNA"/>
</dbReference>
<keyword evidence="1" id="KW-0472">Membrane</keyword>
<organism evidence="2 3">
    <name type="scientific">Invertebrate iridescent virus 6</name>
    <name type="common">IIV-6</name>
    <name type="synonym">Chilo iridescent virus</name>
    <dbReference type="NCBI Taxonomy" id="176652"/>
    <lineage>
        <taxon>Viruses</taxon>
        <taxon>Varidnaviria</taxon>
        <taxon>Bamfordvirae</taxon>
        <taxon>Nucleocytoviricota</taxon>
        <taxon>Megaviricetes</taxon>
        <taxon>Pimascovirales</taxon>
        <taxon>Pimascovirales incertae sedis</taxon>
        <taxon>Iridoviridae</taxon>
        <taxon>Betairidovirinae</taxon>
        <taxon>Iridovirus</taxon>
        <taxon>Iridovirus chilo1</taxon>
    </lineage>
</organism>
<reference evidence="2 3" key="1">
    <citation type="journal article" date="1984" name="J. Virol.">
        <title>DNA analysis of insect iridescent virus 6: evidence for circular permutation and terminal redundancy.</title>
        <authorList>
            <person name="Delius H."/>
            <person name="Darai G."/>
            <person name="Fluegel R.M."/>
        </authorList>
    </citation>
    <scope>NUCLEOTIDE SEQUENCE [LARGE SCALE GENOMIC DNA]</scope>
</reference>
<reference evidence="2 3" key="8">
    <citation type="journal article" date="1994" name="Intervirology">
        <title>Identification of the primary structure and the coding capacity of the genome of insect iridescent virus type 6 between the genome coordinates 0.310 and 0.347 (7990 bp).</title>
        <authorList>
            <person name="Sonntag K.C."/>
            <person name="Schnitzler P."/>
            <person name="Janssen W."/>
            <person name="Darai G."/>
        </authorList>
    </citation>
    <scope>NUCLEOTIDE SEQUENCE [LARGE SCALE GENOMIC DNA]</scope>
</reference>
<reference evidence="2 3" key="4">
    <citation type="journal article" date="1988" name="Virology">
        <title>Identification and characterization of the repetitive DNA element in the genome of insect iridescent virus type 6.</title>
        <authorList>
            <person name="Fischer M."/>
            <person name="Schnitzler P."/>
            <person name="Delius H."/>
            <person name="Darai G."/>
        </authorList>
    </citation>
    <scope>NUCLEOTIDE SEQUENCE [LARGE SCALE GENOMIC DNA]</scope>
</reference>
<reference evidence="2 3" key="3">
    <citation type="journal article" date="1987" name="Virology">
        <title>Molecular cloning and physical mapping of the genome of insect iridescent virus type 6: further evidence for circular permutation of the viral genome.</title>
        <authorList>
            <person name="Schnitzler P."/>
            <person name="Soltau J.B."/>
            <person name="Fischer M."/>
            <person name="Reisner H."/>
            <person name="Scholz J."/>
            <person name="Delius H."/>
            <person name="Darai G."/>
        </authorList>
    </citation>
    <scope>NUCLEOTIDE SEQUENCE [LARGE SCALE GENOMIC DNA]</scope>
</reference>
<protein>
    <submittedName>
        <fullName evidence="2">007R</fullName>
    </submittedName>
</protein>